<evidence type="ECO:0000313" key="8">
    <source>
        <dbReference type="Proteomes" id="UP001570417"/>
    </source>
</evidence>
<dbReference type="PROSITE" id="PS00211">
    <property type="entry name" value="ABC_TRANSPORTER_1"/>
    <property type="match status" value="1"/>
</dbReference>
<dbReference type="PROSITE" id="PS50893">
    <property type="entry name" value="ABC_TRANSPORTER_2"/>
    <property type="match status" value="1"/>
</dbReference>
<organism evidence="7 8">
    <name type="scientific">Vibrio gallaecicus</name>
    <dbReference type="NCBI Taxonomy" id="552386"/>
    <lineage>
        <taxon>Bacteria</taxon>
        <taxon>Pseudomonadati</taxon>
        <taxon>Pseudomonadota</taxon>
        <taxon>Gammaproteobacteria</taxon>
        <taxon>Vibrionales</taxon>
        <taxon>Vibrionaceae</taxon>
        <taxon>Vibrio</taxon>
    </lineage>
</organism>
<dbReference type="RefSeq" id="WP_372266618.1">
    <property type="nucleotide sequence ID" value="NZ_JBFRUW010000054.1"/>
</dbReference>
<comment type="similarity">
    <text evidence="1">Belongs to the ABC transporter superfamily.</text>
</comment>
<evidence type="ECO:0000256" key="1">
    <source>
        <dbReference type="ARBA" id="ARBA00005417"/>
    </source>
</evidence>
<feature type="region of interest" description="Disordered" evidence="5">
    <location>
        <begin position="1"/>
        <end position="20"/>
    </location>
</feature>
<dbReference type="InterPro" id="IPR027417">
    <property type="entry name" value="P-loop_NTPase"/>
</dbReference>
<evidence type="ECO:0000256" key="2">
    <source>
        <dbReference type="ARBA" id="ARBA00022448"/>
    </source>
</evidence>
<proteinExistence type="inferred from homology"/>
<evidence type="ECO:0000256" key="5">
    <source>
        <dbReference type="SAM" id="MobiDB-lite"/>
    </source>
</evidence>
<dbReference type="GO" id="GO:0005524">
    <property type="term" value="F:ATP binding"/>
    <property type="evidence" value="ECO:0007669"/>
    <property type="project" value="UniProtKB-KW"/>
</dbReference>
<evidence type="ECO:0000256" key="4">
    <source>
        <dbReference type="ARBA" id="ARBA00022840"/>
    </source>
</evidence>
<dbReference type="InterPro" id="IPR017871">
    <property type="entry name" value="ABC_transporter-like_CS"/>
</dbReference>
<gene>
    <name evidence="7" type="ORF">AB4566_14375</name>
</gene>
<feature type="domain" description="ABC transporter" evidence="6">
    <location>
        <begin position="46"/>
        <end position="294"/>
    </location>
</feature>
<dbReference type="InterPro" id="IPR003593">
    <property type="entry name" value="AAA+_ATPase"/>
</dbReference>
<keyword evidence="4 7" id="KW-0067">ATP-binding</keyword>
<dbReference type="EMBL" id="JBFRUW010000054">
    <property type="protein sequence ID" value="MFA0569455.1"/>
    <property type="molecule type" value="Genomic_DNA"/>
</dbReference>
<dbReference type="PANTHER" id="PTHR42788:SF19">
    <property type="entry name" value="ALIPHATIC SULFONATES IMPORT ATP-BINDING PROTEIN SSUB 2"/>
    <property type="match status" value="1"/>
</dbReference>
<dbReference type="SMART" id="SM00382">
    <property type="entry name" value="AAA"/>
    <property type="match status" value="1"/>
</dbReference>
<dbReference type="Gene3D" id="3.40.50.300">
    <property type="entry name" value="P-loop containing nucleotide triphosphate hydrolases"/>
    <property type="match status" value="1"/>
</dbReference>
<keyword evidence="2" id="KW-0813">Transport</keyword>
<evidence type="ECO:0000313" key="7">
    <source>
        <dbReference type="EMBL" id="MFA0569455.1"/>
    </source>
</evidence>
<dbReference type="InterPro" id="IPR050166">
    <property type="entry name" value="ABC_transporter_ATP-bind"/>
</dbReference>
<dbReference type="Pfam" id="PF00005">
    <property type="entry name" value="ABC_tran"/>
    <property type="match status" value="1"/>
</dbReference>
<dbReference type="PANTHER" id="PTHR42788">
    <property type="entry name" value="TAURINE IMPORT ATP-BINDING PROTEIN-RELATED"/>
    <property type="match status" value="1"/>
</dbReference>
<reference evidence="7 8" key="1">
    <citation type="journal article" date="2024" name="ISME J.">
        <title>Tailless and filamentous prophages are predominant in marine Vibrio.</title>
        <authorList>
            <person name="Steensen K."/>
            <person name="Seneca J."/>
            <person name="Bartlau N."/>
            <person name="Yu X.A."/>
            <person name="Hussain F.A."/>
            <person name="Polz M.F."/>
        </authorList>
    </citation>
    <scope>NUCLEOTIDE SEQUENCE [LARGE SCALE GENOMIC DNA]</scope>
    <source>
        <strain evidence="7 8">10N.222.51.A1</strain>
    </source>
</reference>
<protein>
    <submittedName>
        <fullName evidence="7">ABC transporter ATP-binding protein</fullName>
    </submittedName>
</protein>
<evidence type="ECO:0000259" key="6">
    <source>
        <dbReference type="PROSITE" id="PS50893"/>
    </source>
</evidence>
<keyword evidence="8" id="KW-1185">Reference proteome</keyword>
<accession>A0ABV4NDG9</accession>
<dbReference type="SUPFAM" id="SSF52540">
    <property type="entry name" value="P-loop containing nucleoside triphosphate hydrolases"/>
    <property type="match status" value="1"/>
</dbReference>
<comment type="caution">
    <text evidence="7">The sequence shown here is derived from an EMBL/GenBank/DDBJ whole genome shotgun (WGS) entry which is preliminary data.</text>
</comment>
<sequence length="308" mass="33453">MSANTAGIQEAPECQPKKPVHVDHTSQLKVGIEINKVDVEISKVGIEISNASLRYHDSAADTLANLHLHLEAGKWTVLLGRSGCGKTTVLRYLAGLLEDKVEWNGSLSTSDTLPLQGRIAYMAQQDLLLPWLSVIDNVCLSERFMTQSNGSISKQSASKHDISKPATSANNVQAKALSLLKAVGLADYADAKPAQLSGGMRQRVALARTLMQDKPVVLMDEPFSALDAVTRHKLQTLASELLQDKTVVLITHDPQEAVRLANNLYVLQGTPANAHPLSVPSTCPPRILDAKCAELQQAILNQLERDYE</sequence>
<evidence type="ECO:0000256" key="3">
    <source>
        <dbReference type="ARBA" id="ARBA00022741"/>
    </source>
</evidence>
<name>A0ABV4NDG9_9VIBR</name>
<dbReference type="Proteomes" id="UP001570417">
    <property type="component" value="Unassembled WGS sequence"/>
</dbReference>
<keyword evidence="3" id="KW-0547">Nucleotide-binding</keyword>
<dbReference type="InterPro" id="IPR003439">
    <property type="entry name" value="ABC_transporter-like_ATP-bd"/>
</dbReference>